<dbReference type="AlphaFoldDB" id="A0A6A7Y4X5"/>
<gene>
    <name evidence="2" type="ORF">F0357_16540</name>
</gene>
<dbReference type="GO" id="GO:0003677">
    <property type="term" value="F:DNA binding"/>
    <property type="evidence" value="ECO:0007669"/>
    <property type="project" value="UniProtKB-KW"/>
</dbReference>
<evidence type="ECO:0000313" key="3">
    <source>
        <dbReference type="Proteomes" id="UP000332515"/>
    </source>
</evidence>
<keyword evidence="2" id="KW-0238">DNA-binding</keyword>
<dbReference type="InterPro" id="IPR007159">
    <property type="entry name" value="SpoVT-AbrB_dom"/>
</dbReference>
<protein>
    <submittedName>
        <fullName evidence="2">AbrB/MazE/SpoVT family DNA-binding domain-containing protein</fullName>
    </submittedName>
</protein>
<evidence type="ECO:0000313" key="2">
    <source>
        <dbReference type="EMBL" id="MQT14223.1"/>
    </source>
</evidence>
<dbReference type="EMBL" id="VWNA01000001">
    <property type="protein sequence ID" value="MQT14223.1"/>
    <property type="molecule type" value="Genomic_DNA"/>
</dbReference>
<name>A0A6A7Y4X5_9HYPH</name>
<keyword evidence="3" id="KW-1185">Reference proteome</keyword>
<proteinExistence type="predicted"/>
<dbReference type="RefSeq" id="WP_153484557.1">
    <property type="nucleotide sequence ID" value="NZ_VWNA01000001.1"/>
</dbReference>
<feature type="domain" description="SpoVT-AbrB" evidence="1">
    <location>
        <begin position="4"/>
        <end position="50"/>
    </location>
</feature>
<reference evidence="2 3" key="1">
    <citation type="submission" date="2019-09" db="EMBL/GenBank/DDBJ databases">
        <title>Segnochrobactrum spirostomi gen. nov., sp. nov., isolated from the ciliate Spirostomum cf. yagiui and description of a novel family, Segnochrobactraceae fam. nov. within the order Rhizobiales of the class Alphaproteobacteria.</title>
        <authorList>
            <person name="Akter S."/>
            <person name="Shazib S.U.A."/>
            <person name="Shin M.K."/>
        </authorList>
    </citation>
    <scope>NUCLEOTIDE SEQUENCE [LARGE SCALE GENOMIC DNA]</scope>
    <source>
        <strain evidence="2 3">Sp-1</strain>
    </source>
</reference>
<accession>A0A6A7Y4X5</accession>
<evidence type="ECO:0000259" key="1">
    <source>
        <dbReference type="SMART" id="SM00966"/>
    </source>
</evidence>
<sequence length="96" mass="10437">MATLTVTTRGQVTFRKDVLRHLGIEPGGKIRLDLLPDGRAELRAERPEGSWDELRDFFAGKTNGARLSIEEIDEAIADAGAEAGMAGMDQPETKTP</sequence>
<organism evidence="2 3">
    <name type="scientific">Segnochrobactrum spirostomi</name>
    <dbReference type="NCBI Taxonomy" id="2608987"/>
    <lineage>
        <taxon>Bacteria</taxon>
        <taxon>Pseudomonadati</taxon>
        <taxon>Pseudomonadota</taxon>
        <taxon>Alphaproteobacteria</taxon>
        <taxon>Hyphomicrobiales</taxon>
        <taxon>Segnochrobactraceae</taxon>
        <taxon>Segnochrobactrum</taxon>
    </lineage>
</organism>
<dbReference type="Proteomes" id="UP000332515">
    <property type="component" value="Unassembled WGS sequence"/>
</dbReference>
<dbReference type="SMART" id="SM00966">
    <property type="entry name" value="SpoVT_AbrB"/>
    <property type="match status" value="1"/>
</dbReference>
<comment type="caution">
    <text evidence="2">The sequence shown here is derived from an EMBL/GenBank/DDBJ whole genome shotgun (WGS) entry which is preliminary data.</text>
</comment>